<dbReference type="InterPro" id="IPR042099">
    <property type="entry name" value="ANL_N_sf"/>
</dbReference>
<evidence type="ECO:0000256" key="4">
    <source>
        <dbReference type="ARBA" id="ARBA00050450"/>
    </source>
</evidence>
<dbReference type="PATRIC" id="fig|1603606.3.peg.2052"/>
<comment type="function">
    <text evidence="10">Catalyzes the activation of phenylacetic acid (PA) to phenylacetyl-CoA (PA-CoA).</text>
</comment>
<dbReference type="Gene3D" id="3.30.300.30">
    <property type="match status" value="1"/>
</dbReference>
<evidence type="ECO:0000259" key="11">
    <source>
        <dbReference type="Pfam" id="PF00501"/>
    </source>
</evidence>
<comment type="catalytic activity">
    <reaction evidence="4">
        <text>2-phenylacetate + ATP + CoA = phenylacetyl-CoA + AMP + diphosphate</text>
        <dbReference type="Rhea" id="RHEA:20956"/>
        <dbReference type="ChEBI" id="CHEBI:18401"/>
        <dbReference type="ChEBI" id="CHEBI:30616"/>
        <dbReference type="ChEBI" id="CHEBI:33019"/>
        <dbReference type="ChEBI" id="CHEBI:57287"/>
        <dbReference type="ChEBI" id="CHEBI:57390"/>
        <dbReference type="ChEBI" id="CHEBI:456215"/>
        <dbReference type="EC" id="6.2.1.30"/>
    </reaction>
    <physiologicalReaction direction="left-to-right" evidence="4">
        <dbReference type="Rhea" id="RHEA:20957"/>
    </physiologicalReaction>
</comment>
<accession>A0A0M3QFU2</accession>
<dbReference type="PIRSF" id="PIRSF006444">
    <property type="entry name" value="PaaK"/>
    <property type="match status" value="1"/>
</dbReference>
<reference evidence="13 14" key="1">
    <citation type="submission" date="2015-07" db="EMBL/GenBank/DDBJ databases">
        <title>Isolation and Genomic Characterization of a Novel Halophilic Metal-Reducing Deltaproteobacterium from the Deep Subsurface.</title>
        <authorList>
            <person name="Badalamenti J.P."/>
            <person name="Summers Z.M."/>
            <person name="Gralnick J.A."/>
            <person name="Bond D.R."/>
        </authorList>
    </citation>
    <scope>NUCLEOTIDE SEQUENCE [LARGE SCALE GENOMIC DNA]</scope>
    <source>
        <strain evidence="13 14">WTL</strain>
    </source>
</reference>
<dbReference type="FunFam" id="3.30.300.30:FF:000019">
    <property type="entry name" value="Phenylacetate-coenzyme A ligase"/>
    <property type="match status" value="1"/>
</dbReference>
<dbReference type="EC" id="6.2.1.30" evidence="7 10"/>
<dbReference type="InterPro" id="IPR000873">
    <property type="entry name" value="AMP-dep_synth/lig_dom"/>
</dbReference>
<comment type="subunit">
    <text evidence="1">Monomer.</text>
</comment>
<dbReference type="RefSeq" id="WP_232426425.1">
    <property type="nucleotide sequence ID" value="NZ_CP010802.1"/>
</dbReference>
<keyword evidence="14" id="KW-1185">Reference proteome</keyword>
<dbReference type="UniPathway" id="UPA00930"/>
<name>A0A0M3QFU2_9BACT</name>
<evidence type="ECO:0000256" key="8">
    <source>
        <dbReference type="ARBA" id="ARBA00068695"/>
    </source>
</evidence>
<evidence type="ECO:0000256" key="3">
    <source>
        <dbReference type="ARBA" id="ARBA00022741"/>
    </source>
</evidence>
<evidence type="ECO:0000256" key="10">
    <source>
        <dbReference type="PIRNR" id="PIRNR006444"/>
    </source>
</evidence>
<dbReference type="PANTHER" id="PTHR43439">
    <property type="entry name" value="PHENYLACETATE-COENZYME A LIGASE"/>
    <property type="match status" value="1"/>
</dbReference>
<comment type="similarity">
    <text evidence="6 10">Belongs to the phenylacetyl-CoA ligase family.</text>
</comment>
<evidence type="ECO:0000313" key="14">
    <source>
        <dbReference type="Proteomes" id="UP000057158"/>
    </source>
</evidence>
<feature type="domain" description="AMP-dependent synthetase/ligase" evidence="11">
    <location>
        <begin position="102"/>
        <end position="299"/>
    </location>
</feature>
<sequence length="447" mass="50147">MTDTRNNMKIDRHADRIWDPVNECMAREELEALQLARLRETIDRVSHSVPCYRNKFAKIGLGSKDLQTLEDLSLFPFTTKEDLRLNYPYGMFAVPLRQVVRIHSSSGTTGKPTVVGYTRNDLQTWTELAARFMTAAGVTEDDIVHVAFGYGLFTGAFGLHYGAERIGASVIPMSSGNTDKQIMIMQDYRSTALVCTPSYALTIADRMERLGVNPAELALRVGLFGAEPWSEEMRREIQNRLGLVATDNFGLSEVMGPGIAGECSFQCGMHLFEDHFIPEIIDPDTGEVLPPGSVGELVLTSLTKEAFPMVRYRTRDITCLDYSPCLCGRTHVRMCKTSGRSDDMLIIKGVNVFPTQIEEVLFQVEGCEPHYQLVVDRVGGMDTLEVQVEVNERIFFDEMKKQRAFVDHLEKRLASSLGVGARVKLVEPSSMPRYEGKAKRVIDRRQG</sequence>
<dbReference type="Proteomes" id="UP000057158">
    <property type="component" value="Chromosome"/>
</dbReference>
<dbReference type="InterPro" id="IPR011880">
    <property type="entry name" value="PA_CoA_ligase"/>
</dbReference>
<feature type="domain" description="AMP-dependent ligase C-terminal" evidence="12">
    <location>
        <begin position="349"/>
        <end position="445"/>
    </location>
</feature>
<dbReference type="Gene3D" id="3.40.50.12780">
    <property type="entry name" value="N-terminal domain of ligase-like"/>
    <property type="match status" value="1"/>
</dbReference>
<gene>
    <name evidence="13" type="ORF">DSOUD_1892</name>
</gene>
<proteinExistence type="inferred from homology"/>
<dbReference type="GO" id="GO:0000166">
    <property type="term" value="F:nucleotide binding"/>
    <property type="evidence" value="ECO:0007669"/>
    <property type="project" value="UniProtKB-KW"/>
</dbReference>
<dbReference type="GO" id="GO:0010124">
    <property type="term" value="P:phenylacetate catabolic process"/>
    <property type="evidence" value="ECO:0007669"/>
    <property type="project" value="UniProtKB-UniRule"/>
</dbReference>
<evidence type="ECO:0000259" key="12">
    <source>
        <dbReference type="Pfam" id="PF14535"/>
    </source>
</evidence>
<organism evidence="13 14">
    <name type="scientific">Desulfuromonas soudanensis</name>
    <dbReference type="NCBI Taxonomy" id="1603606"/>
    <lineage>
        <taxon>Bacteria</taxon>
        <taxon>Pseudomonadati</taxon>
        <taxon>Thermodesulfobacteriota</taxon>
        <taxon>Desulfuromonadia</taxon>
        <taxon>Desulfuromonadales</taxon>
        <taxon>Desulfuromonadaceae</taxon>
        <taxon>Desulfuromonas</taxon>
    </lineage>
</organism>
<dbReference type="CDD" id="cd05913">
    <property type="entry name" value="PaaK"/>
    <property type="match status" value="1"/>
</dbReference>
<dbReference type="PANTHER" id="PTHR43439:SF1">
    <property type="entry name" value="PHENYLACETATE-COENZYME A LIGASE"/>
    <property type="match status" value="1"/>
</dbReference>
<keyword evidence="3 10" id="KW-0547">Nucleotide-binding</keyword>
<comment type="pathway">
    <text evidence="5 10">Aromatic compound metabolism; phenylacetate degradation.</text>
</comment>
<dbReference type="KEGG" id="des:DSOUD_1892"/>
<dbReference type="STRING" id="1603606.DSOUD_1892"/>
<dbReference type="SUPFAM" id="SSF56801">
    <property type="entry name" value="Acetyl-CoA synthetase-like"/>
    <property type="match status" value="1"/>
</dbReference>
<keyword evidence="2 10" id="KW-0436">Ligase</keyword>
<dbReference type="Pfam" id="PF14535">
    <property type="entry name" value="AMP-binding_C_2"/>
    <property type="match status" value="1"/>
</dbReference>
<dbReference type="AlphaFoldDB" id="A0A0M3QFU2"/>
<dbReference type="EMBL" id="CP010802">
    <property type="protein sequence ID" value="ALC16663.1"/>
    <property type="molecule type" value="Genomic_DNA"/>
</dbReference>
<evidence type="ECO:0000256" key="5">
    <source>
        <dbReference type="ARBA" id="ARBA00060591"/>
    </source>
</evidence>
<dbReference type="InterPro" id="IPR028154">
    <property type="entry name" value="AMP-dep_Lig_C"/>
</dbReference>
<dbReference type="FunFam" id="3.40.50.12780:FF:000016">
    <property type="entry name" value="Phenylacetate-coenzyme A ligase"/>
    <property type="match status" value="1"/>
</dbReference>
<evidence type="ECO:0000256" key="1">
    <source>
        <dbReference type="ARBA" id="ARBA00011245"/>
    </source>
</evidence>
<dbReference type="Pfam" id="PF00501">
    <property type="entry name" value="AMP-binding"/>
    <property type="match status" value="1"/>
</dbReference>
<evidence type="ECO:0000256" key="2">
    <source>
        <dbReference type="ARBA" id="ARBA00022598"/>
    </source>
</evidence>
<dbReference type="InterPro" id="IPR045851">
    <property type="entry name" value="AMP-bd_C_sf"/>
</dbReference>
<protein>
    <recommendedName>
        <fullName evidence="8 10">Phenylacetate-coenzyme A ligase</fullName>
        <ecNumber evidence="7 10">6.2.1.30</ecNumber>
    </recommendedName>
    <alternativeName>
        <fullName evidence="9 10">Phenylacetyl-CoA ligase</fullName>
    </alternativeName>
</protein>
<dbReference type="GO" id="GO:0047475">
    <property type="term" value="F:phenylacetate-CoA ligase activity"/>
    <property type="evidence" value="ECO:0007669"/>
    <property type="project" value="UniProtKB-EC"/>
</dbReference>
<dbReference type="InterPro" id="IPR051414">
    <property type="entry name" value="Adenylate-forming_Reductase"/>
</dbReference>
<evidence type="ECO:0000256" key="9">
    <source>
        <dbReference type="ARBA" id="ARBA00075111"/>
    </source>
</evidence>
<evidence type="ECO:0000313" key="13">
    <source>
        <dbReference type="EMBL" id="ALC16663.1"/>
    </source>
</evidence>
<evidence type="ECO:0000256" key="7">
    <source>
        <dbReference type="ARBA" id="ARBA00066629"/>
    </source>
</evidence>
<evidence type="ECO:0000256" key="6">
    <source>
        <dbReference type="ARBA" id="ARBA00061566"/>
    </source>
</evidence>